<dbReference type="RefSeq" id="WP_163568002.1">
    <property type="nucleotide sequence ID" value="NZ_BAAANY010000018.1"/>
</dbReference>
<dbReference type="InterPro" id="IPR010879">
    <property type="entry name" value="DUF1508"/>
</dbReference>
<reference evidence="2 3" key="1">
    <citation type="journal article" date="2019" name="Int. J. Syst. Evol. Microbiol.">
        <title>The Global Catalogue of Microorganisms (GCM) 10K type strain sequencing project: providing services to taxonomists for standard genome sequencing and annotation.</title>
        <authorList>
            <consortium name="The Broad Institute Genomics Platform"/>
            <consortium name="The Broad Institute Genome Sequencing Center for Infectious Disease"/>
            <person name="Wu L."/>
            <person name="Ma J."/>
        </authorList>
    </citation>
    <scope>NUCLEOTIDE SEQUENCE [LARGE SCALE GENOMIC DNA]</scope>
    <source>
        <strain evidence="2 3">JCM 14718</strain>
    </source>
</reference>
<proteinExistence type="predicted"/>
<dbReference type="Pfam" id="PF07411">
    <property type="entry name" value="DUF1508"/>
    <property type="match status" value="1"/>
</dbReference>
<sequence>MAGTFEIFVDKGGKFRFRLRAGNNAVVAAGSEGYASAGDAQRGAEAAQRAADGADIVDLSGS</sequence>
<organism evidence="2 3">
    <name type="scientific">Fodinicola feengrottensis</name>
    <dbReference type="NCBI Taxonomy" id="435914"/>
    <lineage>
        <taxon>Bacteria</taxon>
        <taxon>Bacillati</taxon>
        <taxon>Actinomycetota</taxon>
        <taxon>Actinomycetes</taxon>
        <taxon>Mycobacteriales</taxon>
        <taxon>Fodinicola</taxon>
    </lineage>
</organism>
<dbReference type="Gene3D" id="2.30.29.80">
    <property type="match status" value="1"/>
</dbReference>
<protein>
    <recommendedName>
        <fullName evidence="1">DUF1508 domain-containing protein</fullName>
    </recommendedName>
</protein>
<evidence type="ECO:0000259" key="1">
    <source>
        <dbReference type="Pfam" id="PF07411"/>
    </source>
</evidence>
<feature type="domain" description="DUF1508" evidence="1">
    <location>
        <begin position="10"/>
        <end position="58"/>
    </location>
</feature>
<dbReference type="InterPro" id="IPR036913">
    <property type="entry name" value="YegP-like_sf"/>
</dbReference>
<comment type="caution">
    <text evidence="2">The sequence shown here is derived from an EMBL/GenBank/DDBJ whole genome shotgun (WGS) entry which is preliminary data.</text>
</comment>
<keyword evidence="3" id="KW-1185">Reference proteome</keyword>
<evidence type="ECO:0000313" key="3">
    <source>
        <dbReference type="Proteomes" id="UP001500618"/>
    </source>
</evidence>
<dbReference type="SUPFAM" id="SSF160113">
    <property type="entry name" value="YegP-like"/>
    <property type="match status" value="1"/>
</dbReference>
<dbReference type="Proteomes" id="UP001500618">
    <property type="component" value="Unassembled WGS sequence"/>
</dbReference>
<accession>A0ABN2HNF0</accession>
<evidence type="ECO:0000313" key="2">
    <source>
        <dbReference type="EMBL" id="GAA1690753.1"/>
    </source>
</evidence>
<gene>
    <name evidence="2" type="ORF">GCM10009765_45300</name>
</gene>
<dbReference type="EMBL" id="BAAANY010000018">
    <property type="protein sequence ID" value="GAA1690753.1"/>
    <property type="molecule type" value="Genomic_DNA"/>
</dbReference>
<name>A0ABN2HNF0_9ACTN</name>